<accession>X6LYJ9</accession>
<dbReference type="InterPro" id="IPR020472">
    <property type="entry name" value="WD40_PAC1"/>
</dbReference>
<dbReference type="InterPro" id="IPR015943">
    <property type="entry name" value="WD40/YVTN_repeat-like_dom_sf"/>
</dbReference>
<feature type="repeat" description="WD" evidence="3">
    <location>
        <begin position="217"/>
        <end position="264"/>
    </location>
</feature>
<dbReference type="PRINTS" id="PR00320">
    <property type="entry name" value="GPROTEINBRPT"/>
</dbReference>
<evidence type="ECO:0000256" key="1">
    <source>
        <dbReference type="ARBA" id="ARBA00022574"/>
    </source>
</evidence>
<dbReference type="PANTHER" id="PTHR19848">
    <property type="entry name" value="WD40 REPEAT PROTEIN"/>
    <property type="match status" value="1"/>
</dbReference>
<feature type="repeat" description="WD" evidence="3">
    <location>
        <begin position="341"/>
        <end position="367"/>
    </location>
</feature>
<dbReference type="Proteomes" id="UP000023152">
    <property type="component" value="Unassembled WGS sequence"/>
</dbReference>
<keyword evidence="4" id="KW-0472">Membrane</keyword>
<feature type="repeat" description="WD" evidence="3">
    <location>
        <begin position="265"/>
        <end position="308"/>
    </location>
</feature>
<dbReference type="SMART" id="SM00320">
    <property type="entry name" value="WD40"/>
    <property type="match status" value="6"/>
</dbReference>
<dbReference type="SUPFAM" id="SSF50978">
    <property type="entry name" value="WD40 repeat-like"/>
    <property type="match status" value="1"/>
</dbReference>
<feature type="repeat" description="WD" evidence="3">
    <location>
        <begin position="172"/>
        <end position="216"/>
    </location>
</feature>
<dbReference type="AlphaFoldDB" id="X6LYJ9"/>
<dbReference type="PROSITE" id="PS50082">
    <property type="entry name" value="WD_REPEATS_2"/>
    <property type="match status" value="6"/>
</dbReference>
<dbReference type="InterPro" id="IPR019775">
    <property type="entry name" value="WD40_repeat_CS"/>
</dbReference>
<feature type="repeat" description="WD" evidence="3">
    <location>
        <begin position="368"/>
        <end position="411"/>
    </location>
</feature>
<protein>
    <submittedName>
        <fullName evidence="5">WD-40 repeat protein</fullName>
    </submittedName>
</protein>
<feature type="transmembrane region" description="Helical" evidence="4">
    <location>
        <begin position="73"/>
        <end position="92"/>
    </location>
</feature>
<dbReference type="InterPro" id="IPR036322">
    <property type="entry name" value="WD40_repeat_dom_sf"/>
</dbReference>
<keyword evidence="4" id="KW-0812">Transmembrane</keyword>
<dbReference type="PROSITE" id="PS50294">
    <property type="entry name" value="WD_REPEATS_REGION"/>
    <property type="match status" value="3"/>
</dbReference>
<feature type="transmembrane region" description="Helical" evidence="4">
    <location>
        <begin position="33"/>
        <end position="53"/>
    </location>
</feature>
<evidence type="ECO:0000256" key="2">
    <source>
        <dbReference type="ARBA" id="ARBA00022737"/>
    </source>
</evidence>
<dbReference type="PROSITE" id="PS00678">
    <property type="entry name" value="WD_REPEATS_1"/>
    <property type="match status" value="5"/>
</dbReference>
<dbReference type="InterPro" id="IPR001680">
    <property type="entry name" value="WD40_rpt"/>
</dbReference>
<name>X6LYJ9_RETFI</name>
<keyword evidence="2" id="KW-0677">Repeat</keyword>
<dbReference type="Gene3D" id="2.130.10.10">
    <property type="entry name" value="YVTN repeat-like/Quinoprotein amine dehydrogenase"/>
    <property type="match status" value="2"/>
</dbReference>
<evidence type="ECO:0000256" key="3">
    <source>
        <dbReference type="PROSITE-ProRule" id="PRU00221"/>
    </source>
</evidence>
<dbReference type="EMBL" id="ASPP01027317">
    <property type="protein sequence ID" value="ETO06242.1"/>
    <property type="molecule type" value="Genomic_DNA"/>
</dbReference>
<evidence type="ECO:0000256" key="4">
    <source>
        <dbReference type="SAM" id="Phobius"/>
    </source>
</evidence>
<dbReference type="Pfam" id="PF00400">
    <property type="entry name" value="WD40"/>
    <property type="match status" value="6"/>
</dbReference>
<comment type="caution">
    <text evidence="5">The sequence shown here is derived from an EMBL/GenBank/DDBJ whole genome shotgun (WGS) entry which is preliminary data.</text>
</comment>
<evidence type="ECO:0000313" key="6">
    <source>
        <dbReference type="Proteomes" id="UP000023152"/>
    </source>
</evidence>
<sequence>MFKVMDKKPTEIKPITFAKKIKKLPIIIENKNIEMHCVLYDLYFFFCNLFALFGKGKNDVQLLVFNCLIFSELIMFGIYFFMFCNVVPLSCFDIKKFKIKKKMTTFENEKQTLTQQPLLEEENIKVILKHWTQILQIKFGWVHDLNKIIIKYTITVFIFNIFRSSSKLFKSFDGHITSVLSIDYSILDDDHQFICSGSSDETICVWNVENNKQIQSFHGHSAWVNCVKFSSYHYHNYRRHVICSSSNDKTIRFWDIKHNQQLQVFNEHTNNVCGIEFSSFSGGRYLCSGSGDRTIRLWDVETYKSLHIFDGHVHSVRCVDISPLQSNNNNKSNNIGVIGGNGYTICSGSWDTTIRIWDIETTKQLIIFRGHKYIVHSVKYGPNELGNIILSGSKDDSVRLWDIRSGQQIQVFNGHISDVNVVEYSPFVVNSNIEIGNNGNVICSGSEDRTIRFWDIRINKNELIFDTTQTLIYFTVYRNVYLCLRKIFIFSKKYVLTKLLCIFFEPKTLLNERQHNAKLSNLHIKIDFTITTGQFILSEN</sequence>
<reference evidence="5 6" key="1">
    <citation type="journal article" date="2013" name="Curr. Biol.">
        <title>The Genome of the Foraminiferan Reticulomyxa filosa.</title>
        <authorList>
            <person name="Glockner G."/>
            <person name="Hulsmann N."/>
            <person name="Schleicher M."/>
            <person name="Noegel A.A."/>
            <person name="Eichinger L."/>
            <person name="Gallinger C."/>
            <person name="Pawlowski J."/>
            <person name="Sierra R."/>
            <person name="Euteneuer U."/>
            <person name="Pillet L."/>
            <person name="Moustafa A."/>
            <person name="Platzer M."/>
            <person name="Groth M."/>
            <person name="Szafranski K."/>
            <person name="Schliwa M."/>
        </authorList>
    </citation>
    <scope>NUCLEOTIDE SEQUENCE [LARGE SCALE GENOMIC DNA]</scope>
</reference>
<gene>
    <name evidence="5" type="ORF">RFI_31154</name>
</gene>
<feature type="repeat" description="WD" evidence="3">
    <location>
        <begin position="433"/>
        <end position="457"/>
    </location>
</feature>
<evidence type="ECO:0000313" key="5">
    <source>
        <dbReference type="EMBL" id="ETO06242.1"/>
    </source>
</evidence>
<keyword evidence="1 3" id="KW-0853">WD repeat</keyword>
<organism evidence="5 6">
    <name type="scientific">Reticulomyxa filosa</name>
    <dbReference type="NCBI Taxonomy" id="46433"/>
    <lineage>
        <taxon>Eukaryota</taxon>
        <taxon>Sar</taxon>
        <taxon>Rhizaria</taxon>
        <taxon>Retaria</taxon>
        <taxon>Foraminifera</taxon>
        <taxon>Monothalamids</taxon>
        <taxon>Reticulomyxidae</taxon>
        <taxon>Reticulomyxa</taxon>
    </lineage>
</organism>
<dbReference type="PANTHER" id="PTHR19848:SF8">
    <property type="entry name" value="F-BOX AND WD REPEAT DOMAIN CONTAINING 7"/>
    <property type="match status" value="1"/>
</dbReference>
<proteinExistence type="predicted"/>
<keyword evidence="6" id="KW-1185">Reference proteome</keyword>
<keyword evidence="4" id="KW-1133">Transmembrane helix</keyword>
<dbReference type="CDD" id="cd00200">
    <property type="entry name" value="WD40"/>
    <property type="match status" value="1"/>
</dbReference>